<feature type="compositionally biased region" description="Acidic residues" evidence="1">
    <location>
        <begin position="794"/>
        <end position="806"/>
    </location>
</feature>
<protein>
    <submittedName>
        <fullName evidence="2">Uncharacterized protein</fullName>
    </submittedName>
</protein>
<sequence length="856" mass="95750">MVVNKKQNTPVAPPMGSRTNSTQPLPRTKATLNSKLTTAGPSSTSKKPKQKKHTKASKSTKSSSIVDRVVIILLTIFTTYALWTCPADTHLSNPLCRSLSQYRTHVLDPYVLPPLQKALSHPSIAPAVAKYHDAERVVTPVIRRTRVVAQPYITKAAKLAVATYEKVLIPIYIRSIQPSYRKYVLPQYKRHVLPRVRLVRSRVIDPYFTPFSLKAHQYTNRALVTAHRIYILVTPRIQTAYAHTRPFVGRAWEKAKPHLTNAVEICATFFGLALDKSVEARRQFVDPHVVRIWAKVVELSGTTVPSSMTVAPASTSTIVEETKATSSEIEPETVQTISSAAPSATTSNLSVVPDFTSEAASVPEESSLPVETSTSSSVETLSSVASVMEASSTESAPSLTSSAIMETLLVEAETEPEIEVEVEAEPETEVEAETEPETEVEAEAEPEFEVEVEAESEPEVVVEEAVPPQEDDFLAEDEAEAAPEVVEEVDLDDFFAELGLLEDEEAEPEPSIVEEEPETVTISLTPEESLAARKAKTAAKRAKIEADLDKWQLEIDALIKGRTKAFRKEMVRIRKGAVRALFPDPEKGDNSDLEETLTHVRGEDVAGILGRFENESEKLLKGLETYLKKEEKSVRDSATVDVDDRIRRWYTVVERVEERFTERLAELQEKVQWWYLSVRELEVQEYHRATKEVKEFTNKAQGEMAMPMAWLDDITYKDWQRYHDFMRAHERFDEQIRMIQNGSHPSPPIDPLVPALDKLQRDLEDVASGFKIQVRTYGVQINDILAPPQNPVEETGEESVSAEEEQVSILPIDPVQTSPVEEEQGAFDASKIILGKSPEQVEEAMSIAQELLHEEL</sequence>
<feature type="region of interest" description="Disordered" evidence="1">
    <location>
        <begin position="1"/>
        <end position="60"/>
    </location>
</feature>
<feature type="compositionally biased region" description="Low complexity" evidence="1">
    <location>
        <begin position="360"/>
        <end position="377"/>
    </location>
</feature>
<feature type="compositionally biased region" description="Low complexity" evidence="1">
    <location>
        <begin position="336"/>
        <end position="347"/>
    </location>
</feature>
<feature type="compositionally biased region" description="Polar residues" evidence="1">
    <location>
        <begin position="17"/>
        <end position="41"/>
    </location>
</feature>
<dbReference type="EMBL" id="ML769472">
    <property type="protein sequence ID" value="KAE9399185.1"/>
    <property type="molecule type" value="Genomic_DNA"/>
</dbReference>
<reference evidence="2" key="1">
    <citation type="journal article" date="2019" name="Environ. Microbiol.">
        <title>Fungal ecological strategies reflected in gene transcription - a case study of two litter decomposers.</title>
        <authorList>
            <person name="Barbi F."/>
            <person name="Kohler A."/>
            <person name="Barry K."/>
            <person name="Baskaran P."/>
            <person name="Daum C."/>
            <person name="Fauchery L."/>
            <person name="Ihrmark K."/>
            <person name="Kuo A."/>
            <person name="LaButti K."/>
            <person name="Lipzen A."/>
            <person name="Morin E."/>
            <person name="Grigoriev I.V."/>
            <person name="Henrissat B."/>
            <person name="Lindahl B."/>
            <person name="Martin F."/>
        </authorList>
    </citation>
    <scope>NUCLEOTIDE SEQUENCE</scope>
    <source>
        <strain evidence="2">JB14</strain>
    </source>
</reference>
<feature type="region of interest" description="Disordered" evidence="1">
    <location>
        <begin position="325"/>
        <end position="377"/>
    </location>
</feature>
<accession>A0A6A4HR04</accession>
<feature type="region of interest" description="Disordered" evidence="1">
    <location>
        <begin position="786"/>
        <end position="826"/>
    </location>
</feature>
<proteinExistence type="predicted"/>
<keyword evidence="3" id="KW-1185">Reference proteome</keyword>
<name>A0A6A4HR04_9AGAR</name>
<organism evidence="2 3">
    <name type="scientific">Gymnopus androsaceus JB14</name>
    <dbReference type="NCBI Taxonomy" id="1447944"/>
    <lineage>
        <taxon>Eukaryota</taxon>
        <taxon>Fungi</taxon>
        <taxon>Dikarya</taxon>
        <taxon>Basidiomycota</taxon>
        <taxon>Agaricomycotina</taxon>
        <taxon>Agaricomycetes</taxon>
        <taxon>Agaricomycetidae</taxon>
        <taxon>Agaricales</taxon>
        <taxon>Marasmiineae</taxon>
        <taxon>Omphalotaceae</taxon>
        <taxon>Gymnopus</taxon>
    </lineage>
</organism>
<feature type="compositionally biased region" description="Polar residues" evidence="1">
    <location>
        <begin position="1"/>
        <end position="10"/>
    </location>
</feature>
<feature type="compositionally biased region" description="Basic residues" evidence="1">
    <location>
        <begin position="46"/>
        <end position="58"/>
    </location>
</feature>
<gene>
    <name evidence="2" type="ORF">BT96DRAFT_939580</name>
</gene>
<evidence type="ECO:0000313" key="3">
    <source>
        <dbReference type="Proteomes" id="UP000799118"/>
    </source>
</evidence>
<evidence type="ECO:0000256" key="1">
    <source>
        <dbReference type="SAM" id="MobiDB-lite"/>
    </source>
</evidence>
<dbReference type="Proteomes" id="UP000799118">
    <property type="component" value="Unassembled WGS sequence"/>
</dbReference>
<evidence type="ECO:0000313" key="2">
    <source>
        <dbReference type="EMBL" id="KAE9399185.1"/>
    </source>
</evidence>
<dbReference type="OrthoDB" id="3260408at2759"/>
<feature type="region of interest" description="Disordered" evidence="1">
    <location>
        <begin position="414"/>
        <end position="461"/>
    </location>
</feature>
<dbReference type="AlphaFoldDB" id="A0A6A4HR04"/>